<proteinExistence type="predicted"/>
<organism evidence="1 2">
    <name type="scientific">Planktothrix agardhii (strain NIVA-CYA 126/8)</name>
    <dbReference type="NCBI Taxonomy" id="388467"/>
    <lineage>
        <taxon>Bacteria</taxon>
        <taxon>Bacillati</taxon>
        <taxon>Cyanobacteriota</taxon>
        <taxon>Cyanophyceae</taxon>
        <taxon>Oscillatoriophycideae</taxon>
        <taxon>Oscillatoriales</taxon>
        <taxon>Microcoleaceae</taxon>
        <taxon>Planktothrix</taxon>
    </lineage>
</organism>
<dbReference type="RefSeq" id="WP_026793748.1">
    <property type="nucleotide sequence ID" value="NZ_CM002803.1"/>
</dbReference>
<dbReference type="AlphaFoldDB" id="A0A073CAY4"/>
<dbReference type="Gene3D" id="3.30.1460.10">
    <property type="match status" value="1"/>
</dbReference>
<evidence type="ECO:0008006" key="3">
    <source>
        <dbReference type="Google" id="ProtNLM"/>
    </source>
</evidence>
<dbReference type="eggNOG" id="ENOG50314XV">
    <property type="taxonomic scope" value="Bacteria"/>
</dbReference>
<dbReference type="HOGENOM" id="CLU_119942_0_0_3"/>
<dbReference type="PATRIC" id="fig|388467.6.peg.183"/>
<keyword evidence="2" id="KW-1185">Reference proteome</keyword>
<evidence type="ECO:0000313" key="2">
    <source>
        <dbReference type="Proteomes" id="UP000027395"/>
    </source>
</evidence>
<sequence>MTTTEQAPLTTETDAELIDNAMATVRPSEEIENVLIGLAQDQKVMVGQSEAGKVWQFEYGSVEVFVQLTGETDEDTITVWATVLKFPVKNENQLMRKLLEMNWLSTLESHFAITNDQVVVLSNRTLADISATEISRIITIVATIADNNDDSLQAEFKV</sequence>
<dbReference type="STRING" id="388467.A19Y_0231"/>
<dbReference type="Pfam" id="PF10722">
    <property type="entry name" value="YbjN"/>
    <property type="match status" value="1"/>
</dbReference>
<evidence type="ECO:0000313" key="1">
    <source>
        <dbReference type="EMBL" id="KEI65469.1"/>
    </source>
</evidence>
<dbReference type="SUPFAM" id="SSF69635">
    <property type="entry name" value="Type III secretory system chaperone-like"/>
    <property type="match status" value="1"/>
</dbReference>
<dbReference type="GeneID" id="77286523"/>
<dbReference type="CDD" id="cd17036">
    <property type="entry name" value="T3SC_YbjN-like_1"/>
    <property type="match status" value="1"/>
</dbReference>
<dbReference type="InterPro" id="IPR019660">
    <property type="entry name" value="Put_sensory_transdc_reg_YbjN"/>
</dbReference>
<protein>
    <recommendedName>
        <fullName evidence="3">YbjN domain-containing protein</fullName>
    </recommendedName>
</protein>
<reference evidence="1 2" key="1">
    <citation type="journal article" date="2014" name="Appl. Environ. Microbiol.">
        <title>Elucidation of insertion elements encoded on plasmids and in vitro construction of shuttle vectors from the toxic cyanobacterium Planktothrix.</title>
        <authorList>
            <person name="Christiansen G."/>
            <person name="Goesmann A."/>
            <person name="Kurmayer R."/>
        </authorList>
    </citation>
    <scope>NUCLEOTIDE SEQUENCE [LARGE SCALE GENOMIC DNA]</scope>
    <source>
        <strain evidence="1 2">NIVA-CYA 126/8</strain>
    </source>
</reference>
<accession>A0A073CAY4</accession>
<dbReference type="Proteomes" id="UP000027395">
    <property type="component" value="Chromosome"/>
</dbReference>
<gene>
    <name evidence="1" type="ORF">A19Y_0231</name>
</gene>
<name>A0A073CAY4_PLAA1</name>
<dbReference type="EMBL" id="CM002803">
    <property type="protein sequence ID" value="KEI65469.1"/>
    <property type="molecule type" value="Genomic_DNA"/>
</dbReference>